<dbReference type="PANTHER" id="PTHR30627">
    <property type="entry name" value="PEPTIDOGLYCAN D,D-TRANSPEPTIDASE"/>
    <property type="match status" value="1"/>
</dbReference>
<comment type="subcellular location">
    <subcellularLocation>
        <location evidence="1">Membrane</location>
    </subcellularLocation>
</comment>
<evidence type="ECO:0000313" key="6">
    <source>
        <dbReference type="EMBL" id="QFR50403.1"/>
    </source>
</evidence>
<organism evidence="6 7">
    <name type="scientific">Sulfurimonas lithotrophica</name>
    <dbReference type="NCBI Taxonomy" id="2590022"/>
    <lineage>
        <taxon>Bacteria</taxon>
        <taxon>Pseudomonadati</taxon>
        <taxon>Campylobacterota</taxon>
        <taxon>Epsilonproteobacteria</taxon>
        <taxon>Campylobacterales</taxon>
        <taxon>Sulfurimonadaceae</taxon>
        <taxon>Sulfurimonas</taxon>
    </lineage>
</organism>
<dbReference type="EMBL" id="CP043617">
    <property type="protein sequence ID" value="QFR50403.1"/>
    <property type="molecule type" value="Genomic_DNA"/>
</dbReference>
<name>A0A5P8P3R7_9BACT</name>
<dbReference type="GO" id="GO:0071555">
    <property type="term" value="P:cell wall organization"/>
    <property type="evidence" value="ECO:0007669"/>
    <property type="project" value="TreeGrafter"/>
</dbReference>
<dbReference type="Gene3D" id="3.90.1310.10">
    <property type="entry name" value="Penicillin-binding protein 2a (Domain 2)"/>
    <property type="match status" value="1"/>
</dbReference>
<keyword evidence="2" id="KW-0121">Carboxypeptidase</keyword>
<dbReference type="Pfam" id="PF03717">
    <property type="entry name" value="PBP_dimer"/>
    <property type="match status" value="1"/>
</dbReference>
<keyword evidence="3" id="KW-0472">Membrane</keyword>
<evidence type="ECO:0000256" key="1">
    <source>
        <dbReference type="ARBA" id="ARBA00004370"/>
    </source>
</evidence>
<evidence type="ECO:0000313" key="7">
    <source>
        <dbReference type="Proteomes" id="UP000326944"/>
    </source>
</evidence>
<dbReference type="GO" id="GO:0004180">
    <property type="term" value="F:carboxypeptidase activity"/>
    <property type="evidence" value="ECO:0007669"/>
    <property type="project" value="UniProtKB-KW"/>
</dbReference>
<dbReference type="InterPro" id="IPR005311">
    <property type="entry name" value="PBP_dimer"/>
</dbReference>
<keyword evidence="2" id="KW-0378">Hydrolase</keyword>
<dbReference type="Pfam" id="PF00905">
    <property type="entry name" value="Transpeptidase"/>
    <property type="match status" value="1"/>
</dbReference>
<evidence type="ECO:0000256" key="3">
    <source>
        <dbReference type="ARBA" id="ARBA00023136"/>
    </source>
</evidence>
<evidence type="ECO:0000256" key="2">
    <source>
        <dbReference type="ARBA" id="ARBA00022645"/>
    </source>
</evidence>
<dbReference type="SUPFAM" id="SSF56519">
    <property type="entry name" value="Penicillin binding protein dimerisation domain"/>
    <property type="match status" value="1"/>
</dbReference>
<keyword evidence="7" id="KW-1185">Reference proteome</keyword>
<dbReference type="Gene3D" id="3.40.710.10">
    <property type="entry name" value="DD-peptidase/beta-lactamase superfamily"/>
    <property type="match status" value="1"/>
</dbReference>
<evidence type="ECO:0000259" key="4">
    <source>
        <dbReference type="Pfam" id="PF00905"/>
    </source>
</evidence>
<dbReference type="PANTHER" id="PTHR30627:SF1">
    <property type="entry name" value="PEPTIDOGLYCAN D,D-TRANSPEPTIDASE FTSI"/>
    <property type="match status" value="1"/>
</dbReference>
<keyword evidence="2" id="KW-0645">Protease</keyword>
<protein>
    <submittedName>
        <fullName evidence="6">Penicillin-binding protein 2</fullName>
    </submittedName>
</protein>
<dbReference type="GO" id="GO:0005886">
    <property type="term" value="C:plasma membrane"/>
    <property type="evidence" value="ECO:0007669"/>
    <property type="project" value="TreeGrafter"/>
</dbReference>
<sequence length="559" mass="63207">MLLNVLKPRSLPSLYTKNTSYAIRGNILSADGFTLASTTKLYKAVVNTRFIDPQKKELFIELFSIYSGMKANEIRKKLSKRKGVVVLSYNIEEKNAQYLKKLAYELRRYKVFMSRENPRTGIKTMQGLSIIQSGESREYPYKELLTPVIGYTHKIENDGYTKIKGIKGLEKRFEAELEARQDELSQGKRDVNGYIILNKNSFTKQQIDGLNIKLNIKASLQIRMERMLDSMKEELEAKEVMIAIMDTKTAKVVSLASSNRYLPKDIKKEDYPSLNSGMVEYSFEPGSVIKTVTFALLLDKQLINPYDLVNGYNGRFKIGRKIITDEHEFDWLSAENVIVHSSNIGIAQLAQKMSGMEFHEGLKKFGFSKLSTPDIIYEKKGSIPSATRLNNEIYKATCSYGYGMHTNLMQLIRAYSVFNNGGKSVTPQIVDSFINELGQEIKIPKHEQIQVINPSTAQRVKQILIKTVNKGTGVKTITEGLEVGGKTGTAHKVEDGRYVNRYNTAFLGFVNDETTKYTMGVVVVEPEKSQFAAQTSVPVFKKAIDIMVENGYLKPNIIK</sequence>
<dbReference type="SUPFAM" id="SSF56601">
    <property type="entry name" value="beta-lactamase/transpeptidase-like"/>
    <property type="match status" value="1"/>
</dbReference>
<dbReference type="InterPro" id="IPR012338">
    <property type="entry name" value="Beta-lactam/transpept-like"/>
</dbReference>
<dbReference type="Proteomes" id="UP000326944">
    <property type="component" value="Chromosome"/>
</dbReference>
<dbReference type="InterPro" id="IPR050515">
    <property type="entry name" value="Beta-lactam/transpept"/>
</dbReference>
<proteinExistence type="predicted"/>
<feature type="domain" description="Penicillin-binding protein transpeptidase" evidence="4">
    <location>
        <begin position="241"/>
        <end position="544"/>
    </location>
</feature>
<dbReference type="GO" id="GO:0008658">
    <property type="term" value="F:penicillin binding"/>
    <property type="evidence" value="ECO:0007669"/>
    <property type="project" value="InterPro"/>
</dbReference>
<feature type="domain" description="Penicillin-binding protein dimerisation" evidence="5">
    <location>
        <begin position="20"/>
        <end position="198"/>
    </location>
</feature>
<dbReference type="Gene3D" id="3.30.450.330">
    <property type="match status" value="1"/>
</dbReference>
<accession>A0A5P8P3R7</accession>
<dbReference type="AlphaFoldDB" id="A0A5P8P3R7"/>
<dbReference type="OrthoDB" id="9789078at2"/>
<evidence type="ECO:0000259" key="5">
    <source>
        <dbReference type="Pfam" id="PF03717"/>
    </source>
</evidence>
<dbReference type="KEGG" id="sulg:FJR48_01815"/>
<reference evidence="6 7" key="1">
    <citation type="submission" date="2019-09" db="EMBL/GenBank/DDBJ databases">
        <title>Sulfurimonas gotlandica sp. nov., a chemoautotrophic and psychrotolerant epsilonproteobacterium isolated from a pelagic redoxcline, and an emended description of the genus Sulfurimonas.</title>
        <authorList>
            <person name="Wang S."/>
            <person name="Jiang L."/>
            <person name="Shao S."/>
        </authorList>
    </citation>
    <scope>NUCLEOTIDE SEQUENCE [LARGE SCALE GENOMIC DNA]</scope>
    <source>
        <strain evidence="6 7">GYSZ_1</strain>
    </source>
</reference>
<dbReference type="InterPro" id="IPR036138">
    <property type="entry name" value="PBP_dimer_sf"/>
</dbReference>
<gene>
    <name evidence="6" type="ORF">FJR48_01815</name>
</gene>
<dbReference type="InterPro" id="IPR001460">
    <property type="entry name" value="PCN-bd_Tpept"/>
</dbReference>